<feature type="region of interest" description="Disordered" evidence="1">
    <location>
        <begin position="37"/>
        <end position="190"/>
    </location>
</feature>
<sequence length="190" mass="20879">SENKKEEFIKEKSQPPVSNISSEDIITDAVPLQFFKSSEESSKKKGKRTVRRKKTFNQVSFPKTSTETTKIDTSQAIEQNQNQNPKKPEIKDGTHPEPKGSLVKPSTETSSETLKQTNPENTQATNTPPEINQSNTAIKTSTKNPAKTSEQNVTLNVGTSSKRKKGIATLLEKISQETGEADEETDSGEG</sequence>
<proteinExistence type="predicted"/>
<feature type="compositionally biased region" description="Polar residues" evidence="1">
    <location>
        <begin position="15"/>
        <end position="24"/>
    </location>
</feature>
<organism evidence="2 3">
    <name type="scientific">Trifolium medium</name>
    <dbReference type="NCBI Taxonomy" id="97028"/>
    <lineage>
        <taxon>Eukaryota</taxon>
        <taxon>Viridiplantae</taxon>
        <taxon>Streptophyta</taxon>
        <taxon>Embryophyta</taxon>
        <taxon>Tracheophyta</taxon>
        <taxon>Spermatophyta</taxon>
        <taxon>Magnoliopsida</taxon>
        <taxon>eudicotyledons</taxon>
        <taxon>Gunneridae</taxon>
        <taxon>Pentapetalae</taxon>
        <taxon>rosids</taxon>
        <taxon>fabids</taxon>
        <taxon>Fabales</taxon>
        <taxon>Fabaceae</taxon>
        <taxon>Papilionoideae</taxon>
        <taxon>50 kb inversion clade</taxon>
        <taxon>NPAAA clade</taxon>
        <taxon>Hologalegina</taxon>
        <taxon>IRL clade</taxon>
        <taxon>Trifolieae</taxon>
        <taxon>Trifolium</taxon>
    </lineage>
</organism>
<dbReference type="Proteomes" id="UP000265520">
    <property type="component" value="Unassembled WGS sequence"/>
</dbReference>
<dbReference type="AlphaFoldDB" id="A0A392QH74"/>
<feature type="region of interest" description="Disordered" evidence="1">
    <location>
        <begin position="1"/>
        <end position="25"/>
    </location>
</feature>
<feature type="compositionally biased region" description="Polar residues" evidence="1">
    <location>
        <begin position="56"/>
        <end position="85"/>
    </location>
</feature>
<feature type="non-terminal residue" evidence="2">
    <location>
        <position position="190"/>
    </location>
</feature>
<evidence type="ECO:0000313" key="2">
    <source>
        <dbReference type="EMBL" id="MCI23090.1"/>
    </source>
</evidence>
<feature type="compositionally biased region" description="Basic residues" evidence="1">
    <location>
        <begin position="44"/>
        <end position="55"/>
    </location>
</feature>
<name>A0A392QH74_9FABA</name>
<feature type="compositionally biased region" description="Polar residues" evidence="1">
    <location>
        <begin position="104"/>
        <end position="160"/>
    </location>
</feature>
<protein>
    <submittedName>
        <fullName evidence="2">Uncharacterized protein</fullName>
    </submittedName>
</protein>
<dbReference type="EMBL" id="LXQA010134088">
    <property type="protein sequence ID" value="MCI23090.1"/>
    <property type="molecule type" value="Genomic_DNA"/>
</dbReference>
<evidence type="ECO:0000313" key="3">
    <source>
        <dbReference type="Proteomes" id="UP000265520"/>
    </source>
</evidence>
<feature type="non-terminal residue" evidence="2">
    <location>
        <position position="1"/>
    </location>
</feature>
<feature type="compositionally biased region" description="Acidic residues" evidence="1">
    <location>
        <begin position="179"/>
        <end position="190"/>
    </location>
</feature>
<reference evidence="2 3" key="1">
    <citation type="journal article" date="2018" name="Front. Plant Sci.">
        <title>Red Clover (Trifolium pratense) and Zigzag Clover (T. medium) - A Picture of Genomic Similarities and Differences.</title>
        <authorList>
            <person name="Dluhosova J."/>
            <person name="Istvanek J."/>
            <person name="Nedelnik J."/>
            <person name="Repkova J."/>
        </authorList>
    </citation>
    <scope>NUCLEOTIDE SEQUENCE [LARGE SCALE GENOMIC DNA]</scope>
    <source>
        <strain evidence="3">cv. 10/8</strain>
        <tissue evidence="2">Leaf</tissue>
    </source>
</reference>
<accession>A0A392QH74</accession>
<feature type="compositionally biased region" description="Basic and acidic residues" evidence="1">
    <location>
        <begin position="1"/>
        <end position="13"/>
    </location>
</feature>
<feature type="compositionally biased region" description="Basic and acidic residues" evidence="1">
    <location>
        <begin position="86"/>
        <end position="98"/>
    </location>
</feature>
<comment type="caution">
    <text evidence="2">The sequence shown here is derived from an EMBL/GenBank/DDBJ whole genome shotgun (WGS) entry which is preliminary data.</text>
</comment>
<evidence type="ECO:0000256" key="1">
    <source>
        <dbReference type="SAM" id="MobiDB-lite"/>
    </source>
</evidence>
<keyword evidence="3" id="KW-1185">Reference proteome</keyword>